<comment type="caution">
    <text evidence="4">The sequence shown here is derived from an EMBL/GenBank/DDBJ whole genome shotgun (WGS) entry which is preliminary data.</text>
</comment>
<evidence type="ECO:0000256" key="1">
    <source>
        <dbReference type="ARBA" id="ARBA00022729"/>
    </source>
</evidence>
<evidence type="ECO:0000259" key="3">
    <source>
        <dbReference type="Pfam" id="PF11611"/>
    </source>
</evidence>
<keyword evidence="1" id="KW-0732">Signal</keyword>
<name>A0A838CW30_9BACI</name>
<evidence type="ECO:0000313" key="5">
    <source>
        <dbReference type="Proteomes" id="UP000571017"/>
    </source>
</evidence>
<dbReference type="InterPro" id="IPR029051">
    <property type="entry name" value="DUF4352"/>
</dbReference>
<proteinExistence type="predicted"/>
<evidence type="ECO:0000256" key="2">
    <source>
        <dbReference type="SAM" id="MobiDB-lite"/>
    </source>
</evidence>
<dbReference type="Gene3D" id="2.60.40.1240">
    <property type="match status" value="1"/>
</dbReference>
<reference evidence="4 5" key="1">
    <citation type="journal article" date="2004" name="Extremophiles">
        <title>Halobacillus locisalis sp. nov., a halophilic bacterium isolated from a marine solar saltern of the Yellow Sea in Korea.</title>
        <authorList>
            <person name="Yoon J.H."/>
            <person name="Kang K.H."/>
            <person name="Oh T.K."/>
            <person name="Park Y.H."/>
        </authorList>
    </citation>
    <scope>NUCLEOTIDE SEQUENCE [LARGE SCALE GENOMIC DNA]</scope>
    <source>
        <strain evidence="4 5">KCTC 3788</strain>
    </source>
</reference>
<dbReference type="RefSeq" id="WP_181473082.1">
    <property type="nucleotide sequence ID" value="NZ_JACEFG010000003.1"/>
</dbReference>
<accession>A0A838CW30</accession>
<sequence length="203" mass="21772">MKKLFKGCMTAIVAVIALGIIISLVSGGGDDTASTSTSTEDTTASEQTNSESEAETEEAVENAKIGEAATIDDIAFTVNEARSTQEIDDPDGNEFIEPVTTTEQFIVIDASIKNGKQEAITMDSNFFRLLTDDGTTYEPKNDGDLIMVVPTEKMLFLEEINPGLTREGLVVFEVPAGVAMESLTLEVDAGFFGTKSVQIDLQQ</sequence>
<organism evidence="4 5">
    <name type="scientific">Halobacillus locisalis</name>
    <dbReference type="NCBI Taxonomy" id="220753"/>
    <lineage>
        <taxon>Bacteria</taxon>
        <taxon>Bacillati</taxon>
        <taxon>Bacillota</taxon>
        <taxon>Bacilli</taxon>
        <taxon>Bacillales</taxon>
        <taxon>Bacillaceae</taxon>
        <taxon>Halobacillus</taxon>
    </lineage>
</organism>
<feature type="compositionally biased region" description="Low complexity" evidence="2">
    <location>
        <begin position="29"/>
        <end position="51"/>
    </location>
</feature>
<evidence type="ECO:0000313" key="4">
    <source>
        <dbReference type="EMBL" id="MBA2176039.1"/>
    </source>
</evidence>
<feature type="region of interest" description="Disordered" evidence="2">
    <location>
        <begin position="29"/>
        <end position="57"/>
    </location>
</feature>
<dbReference type="AlphaFoldDB" id="A0A838CW30"/>
<protein>
    <submittedName>
        <fullName evidence="4">DUF4352 domain-containing protein</fullName>
    </submittedName>
</protein>
<dbReference type="InterPro" id="IPR029050">
    <property type="entry name" value="Immunoprotect_excell_Ig-like"/>
</dbReference>
<feature type="domain" description="DUF4352" evidence="3">
    <location>
        <begin position="64"/>
        <end position="195"/>
    </location>
</feature>
<dbReference type="Pfam" id="PF11611">
    <property type="entry name" value="DUF4352"/>
    <property type="match status" value="1"/>
</dbReference>
<gene>
    <name evidence="4" type="ORF">H0266_14170</name>
</gene>
<dbReference type="EMBL" id="JACEFG010000003">
    <property type="protein sequence ID" value="MBA2176039.1"/>
    <property type="molecule type" value="Genomic_DNA"/>
</dbReference>
<keyword evidence="5" id="KW-1185">Reference proteome</keyword>
<dbReference type="Proteomes" id="UP000571017">
    <property type="component" value="Unassembled WGS sequence"/>
</dbReference>